<dbReference type="AlphaFoldDB" id="A0A423NJD3"/>
<dbReference type="Pfam" id="PF03061">
    <property type="entry name" value="4HBT"/>
    <property type="match status" value="1"/>
</dbReference>
<evidence type="ECO:0000313" key="4">
    <source>
        <dbReference type="EMBL" id="RON98376.1"/>
    </source>
</evidence>
<dbReference type="EMBL" id="MOCA01000007">
    <property type="protein sequence ID" value="RON98376.1"/>
    <property type="molecule type" value="Genomic_DNA"/>
</dbReference>
<comment type="similarity">
    <text evidence="1">Belongs to the thioesterase PaaI family.</text>
</comment>
<evidence type="ECO:0000259" key="3">
    <source>
        <dbReference type="Pfam" id="PF03061"/>
    </source>
</evidence>
<dbReference type="InterPro" id="IPR003736">
    <property type="entry name" value="PAAI_dom"/>
</dbReference>
<dbReference type="RefSeq" id="WP_052512482.1">
    <property type="nucleotide sequence ID" value="NZ_CP087177.1"/>
</dbReference>
<dbReference type="PANTHER" id="PTHR21660:SF1">
    <property type="entry name" value="ACYL-COENZYME A THIOESTERASE 13"/>
    <property type="match status" value="1"/>
</dbReference>
<comment type="caution">
    <text evidence="4">The sequence shown here is derived from an EMBL/GenBank/DDBJ whole genome shotgun (WGS) entry which is preliminary data.</text>
</comment>
<dbReference type="GeneID" id="75191291"/>
<evidence type="ECO:0000313" key="5">
    <source>
        <dbReference type="Proteomes" id="UP000284207"/>
    </source>
</evidence>
<protein>
    <recommendedName>
        <fullName evidence="3">Thioesterase domain-containing protein</fullName>
    </recommendedName>
</protein>
<evidence type="ECO:0000256" key="1">
    <source>
        <dbReference type="ARBA" id="ARBA00008324"/>
    </source>
</evidence>
<proteinExistence type="inferred from homology"/>
<dbReference type="SUPFAM" id="SSF54637">
    <property type="entry name" value="Thioesterase/thiol ester dehydrase-isomerase"/>
    <property type="match status" value="1"/>
</dbReference>
<sequence>MEMPAGLVESAFFKLLGCRLHSLETGVAQVALALEPELRNRGGKLHGGALFSLVDIAMGLACSSSHGFDQQSATIECKINYIRAVSDGEVLCTARVIHPGRRTLVVEAEVMQGDKLVAKAQGTFAVL</sequence>
<dbReference type="Proteomes" id="UP000284207">
    <property type="component" value="Unassembled WGS sequence"/>
</dbReference>
<gene>
    <name evidence="4" type="ORF">BK674_20905</name>
</gene>
<accession>A0A423NJD3</accession>
<dbReference type="InterPro" id="IPR006683">
    <property type="entry name" value="Thioestr_dom"/>
</dbReference>
<evidence type="ECO:0000256" key="2">
    <source>
        <dbReference type="ARBA" id="ARBA00022801"/>
    </source>
</evidence>
<dbReference type="PANTHER" id="PTHR21660">
    <property type="entry name" value="THIOESTERASE SUPERFAMILY MEMBER-RELATED"/>
    <property type="match status" value="1"/>
</dbReference>
<feature type="domain" description="Thioesterase" evidence="3">
    <location>
        <begin position="42"/>
        <end position="116"/>
    </location>
</feature>
<dbReference type="GO" id="GO:0047617">
    <property type="term" value="F:fatty acyl-CoA hydrolase activity"/>
    <property type="evidence" value="ECO:0007669"/>
    <property type="project" value="InterPro"/>
</dbReference>
<organism evidence="4 5">
    <name type="scientific">Pseudomonas moraviensis</name>
    <dbReference type="NCBI Taxonomy" id="321662"/>
    <lineage>
        <taxon>Bacteria</taxon>
        <taxon>Pseudomonadati</taxon>
        <taxon>Pseudomonadota</taxon>
        <taxon>Gammaproteobacteria</taxon>
        <taxon>Pseudomonadales</taxon>
        <taxon>Pseudomonadaceae</taxon>
        <taxon>Pseudomonas</taxon>
    </lineage>
</organism>
<name>A0A423NJD3_9PSED</name>
<reference evidence="4 5" key="1">
    <citation type="submission" date="2016-10" db="EMBL/GenBank/DDBJ databases">
        <title>Comparative genome analysis of multiple Pseudomonas spp. focuses on biocontrol and plant growth promoting traits.</title>
        <authorList>
            <person name="Tao X.-Y."/>
            <person name="Taylor C.G."/>
        </authorList>
    </citation>
    <scope>NUCLEOTIDE SEQUENCE [LARGE SCALE GENOMIC DNA]</scope>
    <source>
        <strain evidence="4 5">36B3</strain>
    </source>
</reference>
<dbReference type="CDD" id="cd03443">
    <property type="entry name" value="PaaI_thioesterase"/>
    <property type="match status" value="1"/>
</dbReference>
<dbReference type="NCBIfam" id="TIGR00369">
    <property type="entry name" value="unchar_dom_1"/>
    <property type="match status" value="1"/>
</dbReference>
<dbReference type="Gene3D" id="3.10.129.10">
    <property type="entry name" value="Hotdog Thioesterase"/>
    <property type="match status" value="1"/>
</dbReference>
<dbReference type="InterPro" id="IPR029069">
    <property type="entry name" value="HotDog_dom_sf"/>
</dbReference>
<dbReference type="InterPro" id="IPR039298">
    <property type="entry name" value="ACOT13"/>
</dbReference>
<keyword evidence="2" id="KW-0378">Hydrolase</keyword>